<dbReference type="EMBL" id="JAPDNS010000001">
    <property type="protein sequence ID" value="MCW3484070.1"/>
    <property type="molecule type" value="Genomic_DNA"/>
</dbReference>
<sequence length="329" mass="38013">MYFIIPQTYVPGATVIFKQEITDPEILRQTWPLPDGWLIKERGCMIRVQELTELRFRLMIVQLETTTAITLQCHTDRKGWLFNYILKATETPVWSVLPAVENKAGMVSLVGLPPRDFNCAVEPGEYLMILLWTDHWWLPDLSRYFPLLVANMLQPQEKGEQTILDFTYPITSDCKLCLQQILYCREPESIVPAYMHIKVRELLFEFNKTLLQATGTIPADQNQEDMLLLQQITGYLEKNLHKHITAENILKAFSISEYRLKKICRLGDTSFTTLLTDTRMKKAMYLLKHTEVKVAVIGKEVGYSSASRFNSTFCKYFGITPGSVRKKIT</sequence>
<comment type="caution">
    <text evidence="5">The sequence shown here is derived from an EMBL/GenBank/DDBJ whole genome shotgun (WGS) entry which is preliminary data.</text>
</comment>
<dbReference type="InterPro" id="IPR018060">
    <property type="entry name" value="HTH_AraC"/>
</dbReference>
<evidence type="ECO:0000313" key="5">
    <source>
        <dbReference type="EMBL" id="MCW3484070.1"/>
    </source>
</evidence>
<dbReference type="InterPro" id="IPR009057">
    <property type="entry name" value="Homeodomain-like_sf"/>
</dbReference>
<evidence type="ECO:0000256" key="3">
    <source>
        <dbReference type="ARBA" id="ARBA00023163"/>
    </source>
</evidence>
<dbReference type="PROSITE" id="PS01124">
    <property type="entry name" value="HTH_ARAC_FAMILY_2"/>
    <property type="match status" value="1"/>
</dbReference>
<dbReference type="RefSeq" id="WP_264729589.1">
    <property type="nucleotide sequence ID" value="NZ_JAPDNR010000001.1"/>
</dbReference>
<dbReference type="SMART" id="SM00342">
    <property type="entry name" value="HTH_ARAC"/>
    <property type="match status" value="1"/>
</dbReference>
<dbReference type="PANTHER" id="PTHR43280:SF10">
    <property type="entry name" value="REGULATORY PROTEIN POCR"/>
    <property type="match status" value="1"/>
</dbReference>
<evidence type="ECO:0000259" key="4">
    <source>
        <dbReference type="PROSITE" id="PS01124"/>
    </source>
</evidence>
<dbReference type="SUPFAM" id="SSF46689">
    <property type="entry name" value="Homeodomain-like"/>
    <property type="match status" value="1"/>
</dbReference>
<keyword evidence="3" id="KW-0804">Transcription</keyword>
<dbReference type="Gene3D" id="1.10.10.60">
    <property type="entry name" value="Homeodomain-like"/>
    <property type="match status" value="1"/>
</dbReference>
<dbReference type="PANTHER" id="PTHR43280">
    <property type="entry name" value="ARAC-FAMILY TRANSCRIPTIONAL REGULATOR"/>
    <property type="match status" value="1"/>
</dbReference>
<feature type="domain" description="HTH araC/xylS-type" evidence="4">
    <location>
        <begin position="230"/>
        <end position="327"/>
    </location>
</feature>
<reference evidence="5 6" key="1">
    <citation type="submission" date="2022-10" db="EMBL/GenBank/DDBJ databases">
        <title>Chitinophaga nivalis PC15 sp. nov., isolated from Pyeongchang county, South Korea.</title>
        <authorList>
            <person name="Trinh H.N."/>
        </authorList>
    </citation>
    <scope>NUCLEOTIDE SEQUENCE [LARGE SCALE GENOMIC DNA]</scope>
    <source>
        <strain evidence="5 6">PC14</strain>
    </source>
</reference>
<dbReference type="Proteomes" id="UP001207742">
    <property type="component" value="Unassembled WGS sequence"/>
</dbReference>
<keyword evidence="6" id="KW-1185">Reference proteome</keyword>
<dbReference type="Pfam" id="PF12833">
    <property type="entry name" value="HTH_18"/>
    <property type="match status" value="1"/>
</dbReference>
<gene>
    <name evidence="5" type="ORF">OL497_09210</name>
</gene>
<evidence type="ECO:0000313" key="6">
    <source>
        <dbReference type="Proteomes" id="UP001207742"/>
    </source>
</evidence>
<evidence type="ECO:0000256" key="2">
    <source>
        <dbReference type="ARBA" id="ARBA00023125"/>
    </source>
</evidence>
<proteinExistence type="predicted"/>
<name>A0ABT3IJC9_9BACT</name>
<accession>A0ABT3IJC9</accession>
<protein>
    <submittedName>
        <fullName evidence="5">AraC family transcriptional regulator</fullName>
    </submittedName>
</protein>
<evidence type="ECO:0000256" key="1">
    <source>
        <dbReference type="ARBA" id="ARBA00023015"/>
    </source>
</evidence>
<organism evidence="5 6">
    <name type="scientific">Chitinophaga nivalis</name>
    <dbReference type="NCBI Taxonomy" id="2991709"/>
    <lineage>
        <taxon>Bacteria</taxon>
        <taxon>Pseudomonadati</taxon>
        <taxon>Bacteroidota</taxon>
        <taxon>Chitinophagia</taxon>
        <taxon>Chitinophagales</taxon>
        <taxon>Chitinophagaceae</taxon>
        <taxon>Chitinophaga</taxon>
    </lineage>
</organism>
<keyword evidence="2" id="KW-0238">DNA-binding</keyword>
<keyword evidence="1" id="KW-0805">Transcription regulation</keyword>